<dbReference type="KEGG" id="fya:KMW28_07240"/>
<dbReference type="InterPro" id="IPR019494">
    <property type="entry name" value="FIST_C"/>
</dbReference>
<evidence type="ECO:0000259" key="2">
    <source>
        <dbReference type="SMART" id="SM01204"/>
    </source>
</evidence>
<dbReference type="PANTHER" id="PTHR40252:SF2">
    <property type="entry name" value="BLR0328 PROTEIN"/>
    <property type="match status" value="1"/>
</dbReference>
<dbReference type="Pfam" id="PF10442">
    <property type="entry name" value="FIST_C"/>
    <property type="match status" value="1"/>
</dbReference>
<organism evidence="3 4">
    <name type="scientific">Flammeovirga yaeyamensis</name>
    <dbReference type="NCBI Taxonomy" id="367791"/>
    <lineage>
        <taxon>Bacteria</taxon>
        <taxon>Pseudomonadati</taxon>
        <taxon>Bacteroidota</taxon>
        <taxon>Cytophagia</taxon>
        <taxon>Cytophagales</taxon>
        <taxon>Flammeovirgaceae</taxon>
        <taxon>Flammeovirga</taxon>
    </lineage>
</organism>
<dbReference type="SMART" id="SM01204">
    <property type="entry name" value="FIST_C"/>
    <property type="match status" value="1"/>
</dbReference>
<name>A0AAX1N7E0_9BACT</name>
<evidence type="ECO:0000259" key="1">
    <source>
        <dbReference type="SMART" id="SM00897"/>
    </source>
</evidence>
<sequence length="358" mass="40538">MFYLFDNYIDPLKSLIQEFDINETVFLFLVAENNKEEIPTLIDECNKINIKFFGGFFPKIIHGNKALDEGFICHPISSKNSPVFISKEKLFHSQSFSHKDEQNIYLLIDGLSSNSQRIIENIYEQLGSDYQIFGGGTGSLSLNQHLSVFDNHGIYKDCAIICSTNNEFTIDVKHGWNRLYGPLVATKTDKNWIYELNWQNAFEVYQGIIGKEIIDKDDFFSGAKNHPFGLSKEGYEDIIRDPILINEQGAIKCVGEILENTIVYIMGAEKTDLIQAANIAAQNVTVSKKPSQLFLVDCISRLLFLEDEYEKELEVCSAQHETSPNTIGVLSLGEISSLSKNKMVEYLNKTIVVNAIEK</sequence>
<dbReference type="EMBL" id="CP076132">
    <property type="protein sequence ID" value="QWG03372.1"/>
    <property type="molecule type" value="Genomic_DNA"/>
</dbReference>
<protein>
    <submittedName>
        <fullName evidence="3">FIST C-terminal domain-containing protein</fullName>
    </submittedName>
</protein>
<feature type="domain" description="FIST C-domain" evidence="2">
    <location>
        <begin position="201"/>
        <end position="338"/>
    </location>
</feature>
<dbReference type="RefSeq" id="WP_169663976.1">
    <property type="nucleotide sequence ID" value="NZ_CP076132.1"/>
</dbReference>
<feature type="domain" description="FIST" evidence="1">
    <location>
        <begin position="22"/>
        <end position="200"/>
    </location>
</feature>
<gene>
    <name evidence="3" type="ORF">KMW28_07240</name>
</gene>
<dbReference type="Pfam" id="PF08495">
    <property type="entry name" value="FIST"/>
    <property type="match status" value="1"/>
</dbReference>
<dbReference type="Proteomes" id="UP000678679">
    <property type="component" value="Chromosome 1"/>
</dbReference>
<proteinExistence type="predicted"/>
<reference evidence="3 4" key="1">
    <citation type="submission" date="2021-05" db="EMBL/GenBank/DDBJ databases">
        <title>Comparative genomic studies on the polysaccharide-degrading batcterial strains of the Flammeovirga genus.</title>
        <authorList>
            <person name="Zewei F."/>
            <person name="Zheng Z."/>
            <person name="Yu L."/>
            <person name="Ruyue G."/>
            <person name="Yanhong M."/>
            <person name="Yuanyuan C."/>
            <person name="Jingyan G."/>
            <person name="Wenjun H."/>
        </authorList>
    </citation>
    <scope>NUCLEOTIDE SEQUENCE [LARGE SCALE GENOMIC DNA]</scope>
    <source>
        <strain evidence="3 4">NBRC:100898</strain>
    </source>
</reference>
<keyword evidence="4" id="KW-1185">Reference proteome</keyword>
<dbReference type="SMART" id="SM00897">
    <property type="entry name" value="FIST"/>
    <property type="match status" value="1"/>
</dbReference>
<dbReference type="PANTHER" id="PTHR40252">
    <property type="entry name" value="BLR0328 PROTEIN"/>
    <property type="match status" value="1"/>
</dbReference>
<evidence type="ECO:0000313" key="4">
    <source>
        <dbReference type="Proteomes" id="UP000678679"/>
    </source>
</evidence>
<evidence type="ECO:0000313" key="3">
    <source>
        <dbReference type="EMBL" id="QWG03372.1"/>
    </source>
</evidence>
<dbReference type="InterPro" id="IPR013702">
    <property type="entry name" value="FIST_domain_N"/>
</dbReference>
<accession>A0AAX1N7E0</accession>
<dbReference type="AlphaFoldDB" id="A0AAX1N7E0"/>